<protein>
    <submittedName>
        <fullName evidence="2">Uncharacterized protein</fullName>
    </submittedName>
</protein>
<organism evidence="2 3">
    <name type="scientific">Lacticaseibacillus zeae</name>
    <name type="common">Lactobacillus zeae</name>
    <dbReference type="NCBI Taxonomy" id="57037"/>
    <lineage>
        <taxon>Bacteria</taxon>
        <taxon>Bacillati</taxon>
        <taxon>Bacillota</taxon>
        <taxon>Bacilli</taxon>
        <taxon>Lactobacillales</taxon>
        <taxon>Lactobacillaceae</taxon>
        <taxon>Lacticaseibacillus</taxon>
    </lineage>
</organism>
<evidence type="ECO:0000313" key="3">
    <source>
        <dbReference type="Proteomes" id="UP000309885"/>
    </source>
</evidence>
<reference evidence="2 3" key="1">
    <citation type="submission" date="2019-05" db="EMBL/GenBank/DDBJ databases">
        <title>Genome-based reclassification of Lactobacillus casei as Lactobacillus casei subsp. casei. subsp.nov., description of Lactobacillus casei subsp. zeae subsp. nov., and emended description of Lactobacillus casei.</title>
        <authorList>
            <person name="Huang C.-H."/>
        </authorList>
    </citation>
    <scope>NUCLEOTIDE SEQUENCE [LARGE SCALE GENOMIC DNA]</scope>
    <source>
        <strain evidence="2 3">CRBIP24.44</strain>
    </source>
</reference>
<evidence type="ECO:0000313" key="2">
    <source>
        <dbReference type="EMBL" id="TLF38233.1"/>
    </source>
</evidence>
<comment type="caution">
    <text evidence="2">The sequence shown here is derived from an EMBL/GenBank/DDBJ whole genome shotgun (WGS) entry which is preliminary data.</text>
</comment>
<sequence length="74" mass="8349">MKCVLANRNWRFPQTHSLAQKSAYKNLGRNGQRPARLPMLSETRSPAQKSAYKDLGRDGLSPGHHAQGHLYSDF</sequence>
<dbReference type="NCBIfam" id="NF040509">
    <property type="entry name" value="Lacto_palin_RPT"/>
    <property type="match status" value="2"/>
</dbReference>
<evidence type="ECO:0000256" key="1">
    <source>
        <dbReference type="SAM" id="MobiDB-lite"/>
    </source>
</evidence>
<dbReference type="Proteomes" id="UP000309885">
    <property type="component" value="Unassembled WGS sequence"/>
</dbReference>
<dbReference type="AntiFam" id="ANF00266">
    <property type="entry name" value="DNA repeat translations related to WP_020751851.1"/>
</dbReference>
<dbReference type="EMBL" id="VBWO01000011">
    <property type="protein sequence ID" value="TLF38233.1"/>
    <property type="molecule type" value="Genomic_DNA"/>
</dbReference>
<proteinExistence type="predicted"/>
<name>A0A5R8LM12_LACZE</name>
<accession>A0A5R8LM12</accession>
<dbReference type="AlphaFoldDB" id="A0A5R8LM12"/>
<gene>
    <name evidence="2" type="ORF">FEI15_11095</name>
</gene>
<feature type="region of interest" description="Disordered" evidence="1">
    <location>
        <begin position="42"/>
        <end position="74"/>
    </location>
</feature>